<dbReference type="AlphaFoldDB" id="A0AAC9VXA6"/>
<reference evidence="2 3" key="1">
    <citation type="submission" date="2017-08" db="EMBL/GenBank/DDBJ databases">
        <title>Phylogentic analysis of Mycobacterium avium complex whole genomes.</title>
        <authorList>
            <person name="Caverly L.J."/>
            <person name="Spilker T."/>
            <person name="LiPuma J."/>
        </authorList>
    </citation>
    <scope>NUCLEOTIDE SEQUENCE [LARGE SCALE GENOMIC DNA]</scope>
    <source>
        <strain evidence="2 3">FLAC0026</strain>
    </source>
</reference>
<evidence type="ECO:0000313" key="2">
    <source>
        <dbReference type="EMBL" id="ASW91637.1"/>
    </source>
</evidence>
<keyword evidence="1" id="KW-0472">Membrane</keyword>
<name>A0AAC9VXA6_9MYCO</name>
<feature type="transmembrane region" description="Helical" evidence="1">
    <location>
        <begin position="118"/>
        <end position="140"/>
    </location>
</feature>
<feature type="transmembrane region" description="Helical" evidence="1">
    <location>
        <begin position="26"/>
        <end position="45"/>
    </location>
</feature>
<feature type="transmembrane region" description="Helical" evidence="1">
    <location>
        <begin position="146"/>
        <end position="167"/>
    </location>
</feature>
<organism evidence="2 3">
    <name type="scientific">Mycobacterium marseillense</name>
    <dbReference type="NCBI Taxonomy" id="701042"/>
    <lineage>
        <taxon>Bacteria</taxon>
        <taxon>Bacillati</taxon>
        <taxon>Actinomycetota</taxon>
        <taxon>Actinomycetes</taxon>
        <taxon>Mycobacteriales</taxon>
        <taxon>Mycobacteriaceae</taxon>
        <taxon>Mycobacterium</taxon>
        <taxon>Mycobacterium avium complex (MAC)</taxon>
    </lineage>
</organism>
<feature type="transmembrane region" description="Helical" evidence="1">
    <location>
        <begin position="89"/>
        <end position="106"/>
    </location>
</feature>
<evidence type="ECO:0000256" key="1">
    <source>
        <dbReference type="SAM" id="Phobius"/>
    </source>
</evidence>
<proteinExistence type="predicted"/>
<dbReference type="EMBL" id="CP023147">
    <property type="protein sequence ID" value="ASW91637.1"/>
    <property type="molecule type" value="Genomic_DNA"/>
</dbReference>
<accession>A0AAC9VXA6</accession>
<dbReference type="Proteomes" id="UP000216246">
    <property type="component" value="Chromosome"/>
</dbReference>
<evidence type="ECO:0000313" key="3">
    <source>
        <dbReference type="Proteomes" id="UP000216246"/>
    </source>
</evidence>
<sequence>MCCPIAAAGCAGGFVDSGNTGALGRLGAPAFATGFGLLMVGLAAGGSHGFAVAAWVAALVAVGVGTVLRPAATVAVLLAVVTVMLSDPPLVFVALSGLCGAAYLVCRHAAGVAAPVVLSSWPTAVAAVGFAFAGLVATSFPLQLPWLPLAAPLGALVIYLLAIRPFLA</sequence>
<protein>
    <recommendedName>
        <fullName evidence="4">Integral membrane protein</fullName>
    </recommendedName>
</protein>
<dbReference type="KEGG" id="mmal:CKJ54_18535"/>
<feature type="transmembrane region" description="Helical" evidence="1">
    <location>
        <begin position="52"/>
        <end position="83"/>
    </location>
</feature>
<evidence type="ECO:0008006" key="4">
    <source>
        <dbReference type="Google" id="ProtNLM"/>
    </source>
</evidence>
<keyword evidence="1" id="KW-0812">Transmembrane</keyword>
<keyword evidence="1" id="KW-1133">Transmembrane helix</keyword>
<gene>
    <name evidence="2" type="ORF">CKJ54_18535</name>
</gene>